<reference evidence="1 2" key="1">
    <citation type="submission" date="2015-07" db="EMBL/GenBank/DDBJ databases">
        <title>Genome sequencing of Kibdelosporangium phytohabitans.</title>
        <authorList>
            <person name="Qin S."/>
            <person name="Xing K."/>
        </authorList>
    </citation>
    <scope>NUCLEOTIDE SEQUENCE [LARGE SCALE GENOMIC DNA]</scope>
    <source>
        <strain evidence="1 2">KLBMP1111</strain>
    </source>
</reference>
<evidence type="ECO:0000313" key="2">
    <source>
        <dbReference type="Proteomes" id="UP000063699"/>
    </source>
</evidence>
<gene>
    <name evidence="1" type="ORF">AOZ06_29265</name>
</gene>
<name>A0A0N7F449_9PSEU</name>
<organism evidence="1 2">
    <name type="scientific">Kibdelosporangium phytohabitans</name>
    <dbReference type="NCBI Taxonomy" id="860235"/>
    <lineage>
        <taxon>Bacteria</taxon>
        <taxon>Bacillati</taxon>
        <taxon>Actinomycetota</taxon>
        <taxon>Actinomycetes</taxon>
        <taxon>Pseudonocardiales</taxon>
        <taxon>Pseudonocardiaceae</taxon>
        <taxon>Kibdelosporangium</taxon>
    </lineage>
</organism>
<dbReference type="InterPro" id="IPR016039">
    <property type="entry name" value="Thiolase-like"/>
</dbReference>
<dbReference type="Proteomes" id="UP000063699">
    <property type="component" value="Chromosome"/>
</dbReference>
<dbReference type="RefSeq" id="WP_054292342.1">
    <property type="nucleotide sequence ID" value="NZ_CP012752.1"/>
</dbReference>
<dbReference type="AlphaFoldDB" id="A0A0N7F449"/>
<dbReference type="EMBL" id="CP012752">
    <property type="protein sequence ID" value="ALG10439.1"/>
    <property type="molecule type" value="Genomic_DNA"/>
</dbReference>
<dbReference type="OrthoDB" id="3539120at2"/>
<dbReference type="STRING" id="860235.AOZ06_29265"/>
<dbReference type="Gene3D" id="3.40.47.10">
    <property type="match status" value="1"/>
</dbReference>
<dbReference type="GO" id="GO:0016746">
    <property type="term" value="F:acyltransferase activity"/>
    <property type="evidence" value="ECO:0007669"/>
    <property type="project" value="InterPro"/>
</dbReference>
<evidence type="ECO:0000313" key="1">
    <source>
        <dbReference type="EMBL" id="ALG10439.1"/>
    </source>
</evidence>
<protein>
    <submittedName>
        <fullName evidence="1">Uncharacterized protein</fullName>
    </submittedName>
</protein>
<accession>A0A0N7F449</accession>
<proteinExistence type="predicted"/>
<sequence length="263" mass="28838">MPLTVQAAAAFVADYRNPYEHDDELITWQRDLLSPFGVPFDETLLAQGPNIGFSELAEQALRAMPAAVGRPDMVIVTYGMPDWYPFKTISAYLDYLLGGGSTNFGVSDQGLRAPFTALRIGEAYARSGRCETLALFVVDQTTFGYEVPLVQDLQDSGVFLLFGPAGSLELSELRSGTDVVELLGDPGDDTLVVAGPWIDADKLDRFTVHQVPAGSYCTSVWLALAEHHQEWADRYQSVVLCDTDPRTGRSEIAVLRPSREANE</sequence>
<dbReference type="KEGG" id="kphy:AOZ06_29265"/>
<keyword evidence="2" id="KW-1185">Reference proteome</keyword>